<organism evidence="6 7">
    <name type="scientific">Phycomyces blakesleeanus (strain ATCC 8743b / DSM 1359 / FGSC 10004 / NBRC 33097 / NRRL 1555)</name>
    <dbReference type="NCBI Taxonomy" id="763407"/>
    <lineage>
        <taxon>Eukaryota</taxon>
        <taxon>Fungi</taxon>
        <taxon>Fungi incertae sedis</taxon>
        <taxon>Mucoromycota</taxon>
        <taxon>Mucoromycotina</taxon>
        <taxon>Mucoromycetes</taxon>
        <taxon>Mucorales</taxon>
        <taxon>Phycomycetaceae</taxon>
        <taxon>Phycomyces</taxon>
    </lineage>
</organism>
<dbReference type="SUPFAM" id="SSF50978">
    <property type="entry name" value="WD40 repeat-like"/>
    <property type="match status" value="1"/>
</dbReference>
<dbReference type="FunCoup" id="A0A167MN13">
    <property type="interactions" value="194"/>
</dbReference>
<keyword evidence="7" id="KW-1185">Reference proteome</keyword>
<evidence type="ECO:0000256" key="1">
    <source>
        <dbReference type="ARBA" id="ARBA00022574"/>
    </source>
</evidence>
<dbReference type="SMART" id="SM00320">
    <property type="entry name" value="WD40"/>
    <property type="match status" value="5"/>
</dbReference>
<dbReference type="Pfam" id="PF00400">
    <property type="entry name" value="WD40"/>
    <property type="match status" value="4"/>
</dbReference>
<sequence>MNPPTPQYIFRGHQAAINTLCYFGDDQFIASGDGDGIIIVWKMKTRRPVLKWKAHEESCLCVKVYKDRLVSQGRDDKIQVWQLPDLEEIAVVVSVSDAQNLKPPTLVFHIPYDSLNFCKFSLCIIPDSVLLAFPSNGDTPLVDIYDLTLRKWAIRTIGLGTTAGLSKKGLCMAVELVEKEEKIWLLVGYEDGSVSMWFCDVIQRVASLVWDVQKHKQPVLSMAVDRSNTWVVSTSADNQIIKYSIQSGDVLNQIALKKSGIAAVAVRPDNKIFATAGHDGKIRVFSCSSLRPLAILTYHRESAYCVAFGTQSDCNWLISGGKDARISLWAIY</sequence>
<evidence type="ECO:0000313" key="6">
    <source>
        <dbReference type="EMBL" id="OAD73326.1"/>
    </source>
</evidence>
<dbReference type="InterPro" id="IPR015943">
    <property type="entry name" value="WD40/YVTN_repeat-like_dom_sf"/>
</dbReference>
<accession>A0A167MN13</accession>
<dbReference type="InParanoid" id="A0A167MN13"/>
<evidence type="ECO:0000256" key="3">
    <source>
        <dbReference type="ARBA" id="ARBA00037931"/>
    </source>
</evidence>
<feature type="repeat" description="WD" evidence="5">
    <location>
        <begin position="10"/>
        <end position="51"/>
    </location>
</feature>
<keyword evidence="1 5" id="KW-0853">WD repeat</keyword>
<dbReference type="PANTHER" id="PTHR19854">
    <property type="entry name" value="TRANSDUCIN BETA-LIKE 3"/>
    <property type="match status" value="1"/>
</dbReference>
<dbReference type="VEuPathDB" id="FungiDB:PHYBLDRAFT_145722"/>
<gene>
    <name evidence="6" type="ORF">PHYBLDRAFT_145722</name>
</gene>
<evidence type="ECO:0000256" key="4">
    <source>
        <dbReference type="ARBA" id="ARBA00040563"/>
    </source>
</evidence>
<dbReference type="GeneID" id="28992428"/>
<keyword evidence="2" id="KW-0677">Repeat</keyword>
<evidence type="ECO:0000313" key="7">
    <source>
        <dbReference type="Proteomes" id="UP000077315"/>
    </source>
</evidence>
<dbReference type="STRING" id="763407.A0A167MN13"/>
<dbReference type="OrthoDB" id="7668193at2759"/>
<dbReference type="Proteomes" id="UP000077315">
    <property type="component" value="Unassembled WGS sequence"/>
</dbReference>
<dbReference type="Gene3D" id="2.130.10.10">
    <property type="entry name" value="YVTN repeat-like/Quinoprotein amine dehydrogenase"/>
    <property type="match status" value="2"/>
</dbReference>
<dbReference type="RefSeq" id="XP_018291366.1">
    <property type="nucleotide sequence ID" value="XM_018431522.1"/>
</dbReference>
<reference evidence="7" key="1">
    <citation type="submission" date="2015-06" db="EMBL/GenBank/DDBJ databases">
        <title>Expansion of signal transduction pathways in fungi by whole-genome duplication.</title>
        <authorList>
            <consortium name="DOE Joint Genome Institute"/>
            <person name="Corrochano L.M."/>
            <person name="Kuo A."/>
            <person name="Marcet-Houben M."/>
            <person name="Polaino S."/>
            <person name="Salamov A."/>
            <person name="Villalobos J.M."/>
            <person name="Alvarez M.I."/>
            <person name="Avalos J."/>
            <person name="Benito E.P."/>
            <person name="Benoit I."/>
            <person name="Burger G."/>
            <person name="Camino L.P."/>
            <person name="Canovas D."/>
            <person name="Cerda-Olmedo E."/>
            <person name="Cheng J.-F."/>
            <person name="Dominguez A."/>
            <person name="Elias M."/>
            <person name="Eslava A.P."/>
            <person name="Glaser F."/>
            <person name="Grimwood J."/>
            <person name="Gutierrez G."/>
            <person name="Heitman J."/>
            <person name="Henrissat B."/>
            <person name="Iturriaga E.A."/>
            <person name="Lang B.F."/>
            <person name="Lavin J.L."/>
            <person name="Lee S."/>
            <person name="Li W."/>
            <person name="Lindquist E."/>
            <person name="Lopez-Garcia S."/>
            <person name="Luque E.M."/>
            <person name="Marcos A.T."/>
            <person name="Martin J."/>
            <person name="McCluskey K."/>
            <person name="Medina H.R."/>
            <person name="Miralles-Duran A."/>
            <person name="Miyazaki A."/>
            <person name="Munoz-Torres E."/>
            <person name="Oguiza J.A."/>
            <person name="Ohm R."/>
            <person name="Olmedo M."/>
            <person name="Orejas M."/>
            <person name="Ortiz-Castellanos L."/>
            <person name="Pisabarro A.G."/>
            <person name="Rodriguez-Romero J."/>
            <person name="Ruiz-Herrera J."/>
            <person name="Ruiz-Vazquez R."/>
            <person name="Sanz C."/>
            <person name="Schackwitz W."/>
            <person name="Schmutz J."/>
            <person name="Shahriari M."/>
            <person name="Shelest E."/>
            <person name="Silva-Franco F."/>
            <person name="Soanes D."/>
            <person name="Syed K."/>
            <person name="Tagua V.G."/>
            <person name="Talbot N.J."/>
            <person name="Thon M."/>
            <person name="De vries R.P."/>
            <person name="Wiebenga A."/>
            <person name="Yadav J.S."/>
            <person name="Braun E.L."/>
            <person name="Baker S."/>
            <person name="Garre V."/>
            <person name="Horwitz B."/>
            <person name="Torres-Martinez S."/>
            <person name="Idnurm A."/>
            <person name="Herrera-Estrella A."/>
            <person name="Gabaldon T."/>
            <person name="Grigoriev I.V."/>
        </authorList>
    </citation>
    <scope>NUCLEOTIDE SEQUENCE [LARGE SCALE GENOMIC DNA]</scope>
    <source>
        <strain evidence="7">NRRL 1555(-)</strain>
    </source>
</reference>
<name>A0A167MN13_PHYB8</name>
<proteinExistence type="inferred from homology"/>
<dbReference type="InterPro" id="IPR036322">
    <property type="entry name" value="WD40_repeat_dom_sf"/>
</dbReference>
<protein>
    <recommendedName>
        <fullName evidence="4">ASTRA-associated protein 1</fullName>
    </recommendedName>
</protein>
<dbReference type="AlphaFoldDB" id="A0A167MN13"/>
<dbReference type="EMBL" id="KV440981">
    <property type="protein sequence ID" value="OAD73326.1"/>
    <property type="molecule type" value="Genomic_DNA"/>
</dbReference>
<feature type="repeat" description="WD" evidence="5">
    <location>
        <begin position="296"/>
        <end position="332"/>
    </location>
</feature>
<evidence type="ECO:0000256" key="5">
    <source>
        <dbReference type="PROSITE-ProRule" id="PRU00221"/>
    </source>
</evidence>
<comment type="similarity">
    <text evidence="3">Belongs to the WD repeat ASA1 family.</text>
</comment>
<dbReference type="PROSITE" id="PS50082">
    <property type="entry name" value="WD_REPEATS_2"/>
    <property type="match status" value="2"/>
</dbReference>
<dbReference type="PROSITE" id="PS50294">
    <property type="entry name" value="WD_REPEATS_REGION"/>
    <property type="match status" value="2"/>
</dbReference>
<dbReference type="PANTHER" id="PTHR19854:SF1">
    <property type="entry name" value="GUANINE NUCLEOTIDE-BINDING PROTEIN SUBUNIT BETA-LIKE PROTEIN 1"/>
    <property type="match status" value="1"/>
</dbReference>
<dbReference type="InterPro" id="IPR001680">
    <property type="entry name" value="WD40_rpt"/>
</dbReference>
<evidence type="ECO:0000256" key="2">
    <source>
        <dbReference type="ARBA" id="ARBA00022737"/>
    </source>
</evidence>